<feature type="compositionally biased region" description="Basic and acidic residues" evidence="2">
    <location>
        <begin position="1170"/>
        <end position="1181"/>
    </location>
</feature>
<evidence type="ECO:0000256" key="2">
    <source>
        <dbReference type="SAM" id="MobiDB-lite"/>
    </source>
</evidence>
<dbReference type="PANTHER" id="PTHR47357:SF1">
    <property type="entry name" value="SPINDLE POLE BODY COMPONENT 110"/>
    <property type="match status" value="1"/>
</dbReference>
<keyword evidence="1" id="KW-0175">Coiled coil</keyword>
<dbReference type="OrthoDB" id="10255344at2759"/>
<organism evidence="3 4">
    <name type="scientific">Rhodocollybia butyracea</name>
    <dbReference type="NCBI Taxonomy" id="206335"/>
    <lineage>
        <taxon>Eukaryota</taxon>
        <taxon>Fungi</taxon>
        <taxon>Dikarya</taxon>
        <taxon>Basidiomycota</taxon>
        <taxon>Agaricomycotina</taxon>
        <taxon>Agaricomycetes</taxon>
        <taxon>Agaricomycetidae</taxon>
        <taxon>Agaricales</taxon>
        <taxon>Marasmiineae</taxon>
        <taxon>Omphalotaceae</taxon>
        <taxon>Rhodocollybia</taxon>
    </lineage>
</organism>
<name>A0A9P5UD86_9AGAR</name>
<dbReference type="PANTHER" id="PTHR47357">
    <property type="entry name" value="COP1-INTERACTIVE PROTEIN 1"/>
    <property type="match status" value="1"/>
</dbReference>
<dbReference type="Gene3D" id="1.20.5.170">
    <property type="match status" value="1"/>
</dbReference>
<gene>
    <name evidence="3" type="ORF">BDP27DRAFT_91732</name>
</gene>
<comment type="caution">
    <text evidence="3">The sequence shown here is derived from an EMBL/GenBank/DDBJ whole genome shotgun (WGS) entry which is preliminary data.</text>
</comment>
<dbReference type="GO" id="GO:0005200">
    <property type="term" value="F:structural constituent of cytoskeleton"/>
    <property type="evidence" value="ECO:0007669"/>
    <property type="project" value="TreeGrafter"/>
</dbReference>
<feature type="coiled-coil region" evidence="1">
    <location>
        <begin position="772"/>
        <end position="806"/>
    </location>
</feature>
<feature type="coiled-coil region" evidence="1">
    <location>
        <begin position="148"/>
        <end position="175"/>
    </location>
</feature>
<feature type="region of interest" description="Disordered" evidence="2">
    <location>
        <begin position="1170"/>
        <end position="1190"/>
    </location>
</feature>
<evidence type="ECO:0000256" key="1">
    <source>
        <dbReference type="SAM" id="Coils"/>
    </source>
</evidence>
<feature type="coiled-coil region" evidence="1">
    <location>
        <begin position="222"/>
        <end position="274"/>
    </location>
</feature>
<accession>A0A9P5UD86</accession>
<protein>
    <submittedName>
        <fullName evidence="3">Uncharacterized protein</fullName>
    </submittedName>
</protein>
<feature type="coiled-coil region" evidence="1">
    <location>
        <begin position="61"/>
        <end position="98"/>
    </location>
</feature>
<evidence type="ECO:0000313" key="3">
    <source>
        <dbReference type="EMBL" id="KAF9074912.1"/>
    </source>
</evidence>
<evidence type="ECO:0000313" key="4">
    <source>
        <dbReference type="Proteomes" id="UP000772434"/>
    </source>
</evidence>
<sequence>MISGCARTWSCSTGFRNFFPAQRSPPDTMSILTLGMNDISENMQATKDKLSSKDAQIAAQQGQLLKKAAELEEMKQSLNDALQKLNNETSRVLQLEASLVRVNADLQSSNLTSQNTSTALAFAEEKFRLKDLEARDLENALVSLSHDSDGHQSRLAKMETEKRKLEARVKELESASRIHNAPTTPWTPARARSSSLSDVRIHALESDLTELRTTLSSRDTELHAIQTKLDAVQRDALRANNEYMASEARLRNRIKELDELVVEKEDELQYLKQQGGTGGLEREEELLKRIDEDDAKIEALEMIIGEARDLPALKERLRKSEERLGSEALRIGQLEDRNIELVQEKEQALDEVEVAKAKIGELEAQNRLFSAEVQNLQNQPPSGTDRETVENMERLLNAVERLRGERDGLRRDLEFLNMESKFTITALETRITTLSSSSAPPSVTIPSIFITDTTADAITSEKEQKEHRRLRGIVLGSAIVIGHLERDRTDMEARCNSAYSAHEEMAHRYSLLETRLHEAEARLTTSMQLLEETTVHRNDALARLSSLDTEWRTKFDDANAAQQESRNTVDHLNAQLVEISKIVEAVTSERDSLHVQVANLNSDIASARQELTDAESRYTQLQFHQLSDMPSTQATKTLRSQIEELEGRVMRRTEQVGIHQHDIRRLETNLRLQEERLTEMTTEMEMILAQKDAMVEDCADAREQRDEAILNVERLEEEVERLESLLEDRGREQEAIIEVMFLNSARTKEKMNVDAGQIDAMRARMQSLLDDRDNTLHSVQSLNEALEEAKQRLQSSEDGARRMSESLALSQQELTHSIMSTQDLDRVKIDLSKKVSDLEHQLESRIAEATALASKLNSLEKESTAAISRGTATITDLESQVEESRSLLASKEGEHRRMVEELQRQLAQKDQLVVHNDLEGELVQLKMKHVEELGQLQSRLVEANTAFDELQARHDSVQLELKQSLADSAESKDEVEQQLKNATEELNGLKEMKENLEAIGREQVEQVQRLEERVAVLDSELSVARSEQEEIDSSLRHAVDDLAETRLRFEGLLSEARDELFETRTLLDEESTAVNQLREQVSALQQKVNDEVQERAQDQSSHEQELQSISRLHQQAESRVEELVQQISTLEANIEKTDAAVQNLHGEKKATERDMTALEANFQRSLSMTRHLESQIHERARASQQPSSEG</sequence>
<reference evidence="3" key="1">
    <citation type="submission" date="2020-11" db="EMBL/GenBank/DDBJ databases">
        <authorList>
            <consortium name="DOE Joint Genome Institute"/>
            <person name="Ahrendt S."/>
            <person name="Riley R."/>
            <person name="Andreopoulos W."/>
            <person name="Labutti K."/>
            <person name="Pangilinan J."/>
            <person name="Ruiz-Duenas F.J."/>
            <person name="Barrasa J.M."/>
            <person name="Sanchez-Garcia M."/>
            <person name="Camarero S."/>
            <person name="Miyauchi S."/>
            <person name="Serrano A."/>
            <person name="Linde D."/>
            <person name="Babiker R."/>
            <person name="Drula E."/>
            <person name="Ayuso-Fernandez I."/>
            <person name="Pacheco R."/>
            <person name="Padilla G."/>
            <person name="Ferreira P."/>
            <person name="Barriuso J."/>
            <person name="Kellner H."/>
            <person name="Castanera R."/>
            <person name="Alfaro M."/>
            <person name="Ramirez L."/>
            <person name="Pisabarro A.G."/>
            <person name="Kuo A."/>
            <person name="Tritt A."/>
            <person name="Lipzen A."/>
            <person name="He G."/>
            <person name="Yan M."/>
            <person name="Ng V."/>
            <person name="Cullen D."/>
            <person name="Martin F."/>
            <person name="Rosso M.-N."/>
            <person name="Henrissat B."/>
            <person name="Hibbett D."/>
            <person name="Martinez A.T."/>
            <person name="Grigoriev I.V."/>
        </authorList>
    </citation>
    <scope>NUCLEOTIDE SEQUENCE</scope>
    <source>
        <strain evidence="3">AH 40177</strain>
    </source>
</reference>
<proteinExistence type="predicted"/>
<feature type="coiled-coil region" evidence="1">
    <location>
        <begin position="933"/>
        <end position="1027"/>
    </location>
</feature>
<feature type="coiled-coil region" evidence="1">
    <location>
        <begin position="331"/>
        <end position="419"/>
    </location>
</feature>
<dbReference type="EMBL" id="JADNRY010000011">
    <property type="protein sequence ID" value="KAF9074912.1"/>
    <property type="molecule type" value="Genomic_DNA"/>
</dbReference>
<dbReference type="GO" id="GO:0005856">
    <property type="term" value="C:cytoskeleton"/>
    <property type="evidence" value="ECO:0007669"/>
    <property type="project" value="TreeGrafter"/>
</dbReference>
<dbReference type="Proteomes" id="UP000772434">
    <property type="component" value="Unassembled WGS sequence"/>
</dbReference>
<keyword evidence="4" id="KW-1185">Reference proteome</keyword>
<feature type="coiled-coil region" evidence="1">
    <location>
        <begin position="663"/>
        <end position="735"/>
    </location>
</feature>
<feature type="coiled-coil region" evidence="1">
    <location>
        <begin position="1067"/>
        <end position="1161"/>
    </location>
</feature>
<dbReference type="AlphaFoldDB" id="A0A9P5UD86"/>
<feature type="coiled-coil region" evidence="1">
    <location>
        <begin position="590"/>
        <end position="617"/>
    </location>
</feature>